<keyword evidence="4 8" id="KW-0812">Transmembrane</keyword>
<dbReference type="EMBL" id="QFFJ01000001">
    <property type="protein sequence ID" value="RBL92519.1"/>
    <property type="molecule type" value="Genomic_DNA"/>
</dbReference>
<evidence type="ECO:0000256" key="9">
    <source>
        <dbReference type="RuleBase" id="RU003357"/>
    </source>
</evidence>
<keyword evidence="14" id="KW-1185">Reference proteome</keyword>
<proteinExistence type="inferred from homology"/>
<dbReference type="PROSITE" id="PS52016">
    <property type="entry name" value="TONB_DEPENDENT_REC_3"/>
    <property type="match status" value="1"/>
</dbReference>
<dbReference type="NCBIfam" id="TIGR04056">
    <property type="entry name" value="OMP_RagA_SusC"/>
    <property type="match status" value="1"/>
</dbReference>
<comment type="caution">
    <text evidence="13">The sequence shown here is derived from an EMBL/GenBank/DDBJ whole genome shotgun (WGS) entry which is preliminary data.</text>
</comment>
<dbReference type="SUPFAM" id="SSF56935">
    <property type="entry name" value="Porins"/>
    <property type="match status" value="1"/>
</dbReference>
<comment type="subcellular location">
    <subcellularLocation>
        <location evidence="1 8">Cell outer membrane</location>
        <topology evidence="1 8">Multi-pass membrane protein</topology>
    </subcellularLocation>
</comment>
<dbReference type="InterPro" id="IPR008969">
    <property type="entry name" value="CarboxyPept-like_regulatory"/>
</dbReference>
<evidence type="ECO:0000313" key="13">
    <source>
        <dbReference type="EMBL" id="RBL92519.1"/>
    </source>
</evidence>
<feature type="signal peptide" evidence="10">
    <location>
        <begin position="1"/>
        <end position="20"/>
    </location>
</feature>
<dbReference type="GO" id="GO:0009279">
    <property type="term" value="C:cell outer membrane"/>
    <property type="evidence" value="ECO:0007669"/>
    <property type="project" value="UniProtKB-SubCell"/>
</dbReference>
<evidence type="ECO:0000256" key="4">
    <source>
        <dbReference type="ARBA" id="ARBA00022692"/>
    </source>
</evidence>
<dbReference type="Gene3D" id="2.60.40.1120">
    <property type="entry name" value="Carboxypeptidase-like, regulatory domain"/>
    <property type="match status" value="1"/>
</dbReference>
<sequence>MRKLLLVVASMLLIAASLLAQNQRTVTGRVTDESGNPLPGVTVSLPGGKAGTISDANGGFSISVPQDAKALRVSFVGYESRTMAIAGNSVGVIKLKADTKAISEVIIVGYGTQRKKDVTGSIASVKGTAVAELPVQSFEAGLGGRAAGVQITVPNGVVNNPPVFRIRGANSIAGSYPLIVIDGVPTFTGDAGSTSAPLNPLSSINPADIESIDVLKDASATAIYGSRAANGVVLVTTKKGKAGKVRISYDGWVGATAPTRLPKLLNARQYVAIKNEAEKNNPTSKERYALNVDAKGDTIDTDWRDVVYRSRAISQSHTVSASGGNENTTYYFSAGYTKQEGILKRNDFIRKNLLFNIDQRLGKVVSLGTKLSFSNEQSLISGASGSIEGESFASGGLARLAFVTSPIVTPYNKDGSYNISGQYIGNYDSSSRTGLYNPQVLLDLDHSNTENNHVQGNVYLQAKPFEWLTLRTQYGIDYMFLNNDIYQNNIHGDAWTLNGRAYGIFAQSKRWVWTNTAQLEHSFGKHNVSLLLGSEQQRDNRQRYGITRSGQTDKYFTNVQGGWSLNDPSGMLRRENYLLSAFSRANYTYADKYFLSANLRQDQYSAFGPDKKKGVFYGFAAGWEIAKENFWTDGALGRVFNSFKIRGSYGKVGNSAGIADFDALALYTPSLYGGDGSLYYSQTGNPQLGWEVSKKTDLGISFGLFNGRLTGEAAYYYNNIDGLILFLTQPPSAGVPTTIPTNIGRMYNRGFEFSVNAVAINKKDFQWNSSFNISFNKNEVTDLAGSAVIPFTTSSLEQTSANAVGYPVSMIFLVREGGVDPATGRRIFINKAGENVYYDASSKKYNYADGKTAPSVSVNDAVPYKNTNPKILGGFENTFRYKAFELNVLLTYQAGFYVYYGSRAGLLDQRFWNNSTEVLDRWQKPGDVTNIPKLVFGDNVSNGSSFANSSNVFKGDFIKLRNVGLTYNLPERIAAKARMSAARIYVRAQNLAIITKYPGPDPEVSSNGNNVSGQGIDRNTLANGRTVTVGVNVNF</sequence>
<dbReference type="Gene3D" id="2.40.170.20">
    <property type="entry name" value="TonB-dependent receptor, beta-barrel domain"/>
    <property type="match status" value="1"/>
</dbReference>
<evidence type="ECO:0000256" key="6">
    <source>
        <dbReference type="ARBA" id="ARBA00023136"/>
    </source>
</evidence>
<keyword evidence="6 8" id="KW-0472">Membrane</keyword>
<dbReference type="Proteomes" id="UP000253410">
    <property type="component" value="Unassembled WGS sequence"/>
</dbReference>
<feature type="chain" id="PRO_5016851685" evidence="10">
    <location>
        <begin position="21"/>
        <end position="1035"/>
    </location>
</feature>
<dbReference type="InterPro" id="IPR023997">
    <property type="entry name" value="TonB-dep_OMP_SusC/RagA_CS"/>
</dbReference>
<comment type="similarity">
    <text evidence="8 9">Belongs to the TonB-dependent receptor family.</text>
</comment>
<dbReference type="OrthoDB" id="9768177at2"/>
<dbReference type="InterPro" id="IPR037066">
    <property type="entry name" value="Plug_dom_sf"/>
</dbReference>
<dbReference type="InterPro" id="IPR036942">
    <property type="entry name" value="Beta-barrel_TonB_sf"/>
</dbReference>
<reference evidence="13 14" key="1">
    <citation type="submission" date="2018-05" db="EMBL/GenBank/DDBJ databases">
        <title>Chitinophaga sp. K3CV102501T nov., isolated from isolated from a monsoon evergreen broad-leaved forest soil.</title>
        <authorList>
            <person name="Lv Y."/>
        </authorList>
    </citation>
    <scope>NUCLEOTIDE SEQUENCE [LARGE SCALE GENOMIC DNA]</scope>
    <source>
        <strain evidence="13 14">GDMCC 1.1325</strain>
    </source>
</reference>
<protein>
    <submittedName>
        <fullName evidence="13">SusC/RagA family TonB-linked outer membrane protein</fullName>
    </submittedName>
</protein>
<evidence type="ECO:0000256" key="1">
    <source>
        <dbReference type="ARBA" id="ARBA00004571"/>
    </source>
</evidence>
<evidence type="ECO:0000256" key="8">
    <source>
        <dbReference type="PROSITE-ProRule" id="PRU01360"/>
    </source>
</evidence>
<name>A0A365Y1N3_9BACT</name>
<dbReference type="Gene3D" id="2.170.130.10">
    <property type="entry name" value="TonB-dependent receptor, plug domain"/>
    <property type="match status" value="1"/>
</dbReference>
<dbReference type="Pfam" id="PF00593">
    <property type="entry name" value="TonB_dep_Rec_b-barrel"/>
    <property type="match status" value="1"/>
</dbReference>
<feature type="domain" description="TonB-dependent receptor plug" evidence="12">
    <location>
        <begin position="115"/>
        <end position="232"/>
    </location>
</feature>
<accession>A0A365Y1N3</accession>
<dbReference type="Pfam" id="PF07715">
    <property type="entry name" value="Plug"/>
    <property type="match status" value="1"/>
</dbReference>
<keyword evidence="3 8" id="KW-1134">Transmembrane beta strand</keyword>
<dbReference type="SUPFAM" id="SSF49464">
    <property type="entry name" value="Carboxypeptidase regulatory domain-like"/>
    <property type="match status" value="1"/>
</dbReference>
<dbReference type="NCBIfam" id="TIGR04057">
    <property type="entry name" value="SusC_RagA_signa"/>
    <property type="match status" value="1"/>
</dbReference>
<keyword evidence="7 8" id="KW-0998">Cell outer membrane</keyword>
<dbReference type="InterPro" id="IPR039426">
    <property type="entry name" value="TonB-dep_rcpt-like"/>
</dbReference>
<keyword evidence="10" id="KW-0732">Signal</keyword>
<keyword evidence="2 8" id="KW-0813">Transport</keyword>
<dbReference type="RefSeq" id="WP_113615121.1">
    <property type="nucleotide sequence ID" value="NZ_QFFJ01000001.1"/>
</dbReference>
<organism evidence="13 14">
    <name type="scientific">Chitinophaga flava</name>
    <dbReference type="NCBI Taxonomy" id="2259036"/>
    <lineage>
        <taxon>Bacteria</taxon>
        <taxon>Pseudomonadati</taxon>
        <taxon>Bacteroidota</taxon>
        <taxon>Chitinophagia</taxon>
        <taxon>Chitinophagales</taxon>
        <taxon>Chitinophagaceae</taxon>
        <taxon>Chitinophaga</taxon>
    </lineage>
</organism>
<evidence type="ECO:0000259" key="12">
    <source>
        <dbReference type="Pfam" id="PF07715"/>
    </source>
</evidence>
<evidence type="ECO:0000256" key="5">
    <source>
        <dbReference type="ARBA" id="ARBA00023077"/>
    </source>
</evidence>
<evidence type="ECO:0000256" key="10">
    <source>
        <dbReference type="SAM" id="SignalP"/>
    </source>
</evidence>
<gene>
    <name evidence="13" type="ORF">DF182_08030</name>
</gene>
<evidence type="ECO:0000256" key="7">
    <source>
        <dbReference type="ARBA" id="ARBA00023237"/>
    </source>
</evidence>
<dbReference type="Pfam" id="PF13715">
    <property type="entry name" value="CarbopepD_reg_2"/>
    <property type="match status" value="1"/>
</dbReference>
<evidence type="ECO:0000256" key="2">
    <source>
        <dbReference type="ARBA" id="ARBA00022448"/>
    </source>
</evidence>
<dbReference type="InterPro" id="IPR000531">
    <property type="entry name" value="Beta-barrel_TonB"/>
</dbReference>
<keyword evidence="5 9" id="KW-0798">TonB box</keyword>
<dbReference type="AlphaFoldDB" id="A0A365Y1N3"/>
<evidence type="ECO:0000256" key="3">
    <source>
        <dbReference type="ARBA" id="ARBA00022452"/>
    </source>
</evidence>
<dbReference type="InterPro" id="IPR023996">
    <property type="entry name" value="TonB-dep_OMP_SusC/RagA"/>
</dbReference>
<evidence type="ECO:0000313" key="14">
    <source>
        <dbReference type="Proteomes" id="UP000253410"/>
    </source>
</evidence>
<dbReference type="InterPro" id="IPR012910">
    <property type="entry name" value="Plug_dom"/>
</dbReference>
<feature type="domain" description="TonB-dependent receptor-like beta-barrel" evidence="11">
    <location>
        <begin position="419"/>
        <end position="807"/>
    </location>
</feature>
<evidence type="ECO:0000259" key="11">
    <source>
        <dbReference type="Pfam" id="PF00593"/>
    </source>
</evidence>